<dbReference type="SUPFAM" id="SSF51735">
    <property type="entry name" value="NAD(P)-binding Rossmann-fold domains"/>
    <property type="match status" value="1"/>
</dbReference>
<dbReference type="PANTHER" id="PTHR43818:SF11">
    <property type="entry name" value="BCDNA.GH03377"/>
    <property type="match status" value="1"/>
</dbReference>
<evidence type="ECO:0000259" key="3">
    <source>
        <dbReference type="Pfam" id="PF02894"/>
    </source>
</evidence>
<dbReference type="GO" id="GO:0000166">
    <property type="term" value="F:nucleotide binding"/>
    <property type="evidence" value="ECO:0007669"/>
    <property type="project" value="InterPro"/>
</dbReference>
<organism evidence="4">
    <name type="scientific">uncultured Thermomicrobiales bacterium</name>
    <dbReference type="NCBI Taxonomy" id="1645740"/>
    <lineage>
        <taxon>Bacteria</taxon>
        <taxon>Pseudomonadati</taxon>
        <taxon>Thermomicrobiota</taxon>
        <taxon>Thermomicrobia</taxon>
        <taxon>Thermomicrobiales</taxon>
        <taxon>environmental samples</taxon>
    </lineage>
</organism>
<dbReference type="InterPro" id="IPR050463">
    <property type="entry name" value="Gfo/Idh/MocA_oxidrdct_glycsds"/>
</dbReference>
<gene>
    <name evidence="4" type="ORF">AVDCRST_MAG19-2022</name>
</gene>
<protein>
    <submittedName>
        <fullName evidence="4">GH109</fullName>
    </submittedName>
</protein>
<accession>A0A6J4UZ84</accession>
<dbReference type="Gene3D" id="3.30.360.10">
    <property type="entry name" value="Dihydrodipicolinate Reductase, domain 2"/>
    <property type="match status" value="1"/>
</dbReference>
<keyword evidence="1" id="KW-0560">Oxidoreductase</keyword>
<reference evidence="4" key="1">
    <citation type="submission" date="2020-02" db="EMBL/GenBank/DDBJ databases">
        <authorList>
            <person name="Meier V. D."/>
        </authorList>
    </citation>
    <scope>NUCLEOTIDE SEQUENCE</scope>
    <source>
        <strain evidence="4">AVDCRST_MAG19</strain>
    </source>
</reference>
<dbReference type="AlphaFoldDB" id="A0A6J4UZ84"/>
<name>A0A6J4UZ84_9BACT</name>
<dbReference type="Gene3D" id="3.40.50.720">
    <property type="entry name" value="NAD(P)-binding Rossmann-like Domain"/>
    <property type="match status" value="1"/>
</dbReference>
<dbReference type="GO" id="GO:0016491">
    <property type="term" value="F:oxidoreductase activity"/>
    <property type="evidence" value="ECO:0007669"/>
    <property type="project" value="UniProtKB-KW"/>
</dbReference>
<dbReference type="SUPFAM" id="SSF55347">
    <property type="entry name" value="Glyceraldehyde-3-phosphate dehydrogenase-like, C-terminal domain"/>
    <property type="match status" value="1"/>
</dbReference>
<dbReference type="PANTHER" id="PTHR43818">
    <property type="entry name" value="BCDNA.GH03377"/>
    <property type="match status" value="1"/>
</dbReference>
<evidence type="ECO:0000256" key="1">
    <source>
        <dbReference type="ARBA" id="ARBA00023002"/>
    </source>
</evidence>
<dbReference type="EMBL" id="CADCWL010000089">
    <property type="protein sequence ID" value="CAA9563514.1"/>
    <property type="molecule type" value="Genomic_DNA"/>
</dbReference>
<evidence type="ECO:0000259" key="2">
    <source>
        <dbReference type="Pfam" id="PF01408"/>
    </source>
</evidence>
<proteinExistence type="predicted"/>
<feature type="domain" description="Gfo/Idh/MocA-like oxidoreductase C-terminal" evidence="3">
    <location>
        <begin position="157"/>
        <end position="373"/>
    </location>
</feature>
<evidence type="ECO:0000313" key="4">
    <source>
        <dbReference type="EMBL" id="CAA9563514.1"/>
    </source>
</evidence>
<dbReference type="InterPro" id="IPR004104">
    <property type="entry name" value="Gfo/Idh/MocA-like_OxRdtase_C"/>
</dbReference>
<feature type="domain" description="Gfo/Idh/MocA-like oxidoreductase N-terminal" evidence="2">
    <location>
        <begin position="26"/>
        <end position="145"/>
    </location>
</feature>
<sequence>MATRWTGNESVAAPAETEATPAHEPIRVGLIGTGFGATVHLPALAYLPETEVVAVCSRQADRALAAAMDYGIPSHVTDYRELIANPGVEAVVVAAPPHLHHGMTLAALEAGKHVLCEKPMARNLAEARDMVRIADRVGVTAMVNHQFRFLPVRARIKELLAEEYLGELHAATIAVHRSSLNDPHERPFGWLMEQEKAGGMLGATGSHHVDALRWWFGEVKAVAGATATMVTRRRLPDSSAMTTVDADDNFSVLLKFGNGALGTIHVTATAAFEGDEEISLSGSRGTLRVREGRLLGARLGDHALAELPIPERLDGGLPAFDHFLTRPTALLLRTWAQAIRTGEPAAPSFADGVKVQELIDAVARSGAQGRWIDTSGARWPRGTAV</sequence>
<dbReference type="InterPro" id="IPR036291">
    <property type="entry name" value="NAD(P)-bd_dom_sf"/>
</dbReference>
<dbReference type="Pfam" id="PF02894">
    <property type="entry name" value="GFO_IDH_MocA_C"/>
    <property type="match status" value="1"/>
</dbReference>
<dbReference type="Pfam" id="PF01408">
    <property type="entry name" value="GFO_IDH_MocA"/>
    <property type="match status" value="1"/>
</dbReference>
<dbReference type="InterPro" id="IPR000683">
    <property type="entry name" value="Gfo/Idh/MocA-like_OxRdtase_N"/>
</dbReference>